<feature type="domain" description="HD-GYP" evidence="3">
    <location>
        <begin position="133"/>
        <end position="329"/>
    </location>
</feature>
<dbReference type="EMBL" id="QHBU01000046">
    <property type="protein sequence ID" value="PZR83077.1"/>
    <property type="molecule type" value="Genomic_DNA"/>
</dbReference>
<keyword evidence="2" id="KW-1133">Transmembrane helix</keyword>
<feature type="compositionally biased region" description="Low complexity" evidence="1">
    <location>
        <begin position="398"/>
        <end position="452"/>
    </location>
</feature>
<proteinExistence type="predicted"/>
<name>A0A2W5ZGM5_9BACT</name>
<dbReference type="InterPro" id="IPR037522">
    <property type="entry name" value="HD_GYP_dom"/>
</dbReference>
<dbReference type="InterPro" id="IPR003607">
    <property type="entry name" value="HD/PDEase_dom"/>
</dbReference>
<protein>
    <recommendedName>
        <fullName evidence="3">HD-GYP domain-containing protein</fullName>
    </recommendedName>
</protein>
<organism evidence="4 5">
    <name type="scientific">Candidatus Aeolococcus gillhamiae</name>
    <dbReference type="NCBI Taxonomy" id="3127015"/>
    <lineage>
        <taxon>Bacteria</taxon>
        <taxon>Bacillati</taxon>
        <taxon>Candidatus Dormiibacterota</taxon>
        <taxon>Candidatus Dormibacteria</taxon>
        <taxon>Candidatus Aeolococcales</taxon>
        <taxon>Candidatus Aeolococcaceae</taxon>
        <taxon>Candidatus Aeolococcus</taxon>
    </lineage>
</organism>
<keyword evidence="2" id="KW-0812">Transmembrane</keyword>
<dbReference type="PANTHER" id="PTHR43155:SF2">
    <property type="entry name" value="CYCLIC DI-GMP PHOSPHODIESTERASE PA4108"/>
    <property type="match status" value="1"/>
</dbReference>
<dbReference type="AlphaFoldDB" id="A0A2W5ZGM5"/>
<evidence type="ECO:0000313" key="4">
    <source>
        <dbReference type="EMBL" id="PZR83077.1"/>
    </source>
</evidence>
<evidence type="ECO:0000256" key="2">
    <source>
        <dbReference type="SAM" id="Phobius"/>
    </source>
</evidence>
<feature type="transmembrane region" description="Helical" evidence="2">
    <location>
        <begin position="58"/>
        <end position="79"/>
    </location>
</feature>
<feature type="compositionally biased region" description="Pro residues" evidence="1">
    <location>
        <begin position="453"/>
        <end position="485"/>
    </location>
</feature>
<dbReference type="Pfam" id="PF13487">
    <property type="entry name" value="HD_5"/>
    <property type="match status" value="1"/>
</dbReference>
<gene>
    <name evidence="4" type="ORF">DLM65_02690</name>
</gene>
<dbReference type="SMART" id="SM00471">
    <property type="entry name" value="HDc"/>
    <property type="match status" value="1"/>
</dbReference>
<reference evidence="4 5" key="1">
    <citation type="journal article" date="2017" name="Nature">
        <title>Atmospheric trace gases support primary production in Antarctic desert surface soil.</title>
        <authorList>
            <person name="Ji M."/>
            <person name="Greening C."/>
            <person name="Vanwonterghem I."/>
            <person name="Carere C.R."/>
            <person name="Bay S.K."/>
            <person name="Steen J.A."/>
            <person name="Montgomery K."/>
            <person name="Lines T."/>
            <person name="Beardall J."/>
            <person name="van Dorst J."/>
            <person name="Snape I."/>
            <person name="Stott M.B."/>
            <person name="Hugenholtz P."/>
            <person name="Ferrari B.C."/>
        </authorList>
    </citation>
    <scope>NUCLEOTIDE SEQUENCE [LARGE SCALE GENOMIC DNA]</scope>
    <source>
        <strain evidence="4">RRmetagenome_bin12</strain>
    </source>
</reference>
<dbReference type="PANTHER" id="PTHR43155">
    <property type="entry name" value="CYCLIC DI-GMP PHOSPHODIESTERASE PA4108-RELATED"/>
    <property type="match status" value="1"/>
</dbReference>
<dbReference type="PROSITE" id="PS51832">
    <property type="entry name" value="HD_GYP"/>
    <property type="match status" value="1"/>
</dbReference>
<sequence length="598" mass="63660">MGTRQQGDRDAQIRRSREWDRRPGLARAVRITVFAAPVAASFGVAALLTHVLPRADSAATTVLWIGVIAAASLVTLVAFERAARRLLPLAALLNLSLIFPDKAPARFAVARRTGRPRDLQESLHRAHETGHDDDVRRMQTIIELVLALSVHDKASRGHSERVRVFTDLLADELKVPDSGRNRLRWAALLHDIGKLEVPATILNKPGTPDEAEWAALHRHPEEGARLVAPLLPWLGEWGAAVEQHHERFDGTGYPHQLKGHEISLAARIVAVADAYEVMTAPRPYKRPMSVSAARQELVRVAGTQLDPVIVRAFLNVSVGRLWRTIGFGAWIAQVPQLGRIFSFGGFTGSGMGMGIVTATTATVFAVTGVVGTPPGPGLAGPTSRAVAAAPSRTPGQTPKPTATSRPATAAPTAPPTTTAQTAAPTATSAPVAGSTTAATPPPTAVATARPTATPAPNPTPTPTPTPPPTPKPTPTPTPTPKPTPDPWSCAGCSNTAPSCTSYCKGDNNKNCLTFCLGNNNKSCTSHCFGDNNKSCLSYCQGNNNNSCRMNCRSMIVPAAALLQENRAQTSRWRVLCQADTMLKMTIPTTSAMVIRPLY</sequence>
<dbReference type="CDD" id="cd00077">
    <property type="entry name" value="HDc"/>
    <property type="match status" value="1"/>
</dbReference>
<dbReference type="Proteomes" id="UP000248724">
    <property type="component" value="Unassembled WGS sequence"/>
</dbReference>
<feature type="region of interest" description="Disordered" evidence="1">
    <location>
        <begin position="373"/>
        <end position="486"/>
    </location>
</feature>
<comment type="caution">
    <text evidence="4">The sequence shown here is derived from an EMBL/GenBank/DDBJ whole genome shotgun (WGS) entry which is preliminary data.</text>
</comment>
<dbReference type="Gene3D" id="1.10.3210.10">
    <property type="entry name" value="Hypothetical protein af1432"/>
    <property type="match status" value="1"/>
</dbReference>
<evidence type="ECO:0000313" key="5">
    <source>
        <dbReference type="Proteomes" id="UP000248724"/>
    </source>
</evidence>
<dbReference type="SUPFAM" id="SSF109604">
    <property type="entry name" value="HD-domain/PDEase-like"/>
    <property type="match status" value="1"/>
</dbReference>
<evidence type="ECO:0000259" key="3">
    <source>
        <dbReference type="PROSITE" id="PS51832"/>
    </source>
</evidence>
<accession>A0A2W5ZGM5</accession>
<dbReference type="PRINTS" id="PR01217">
    <property type="entry name" value="PRICHEXTENSN"/>
</dbReference>
<feature type="transmembrane region" description="Helical" evidence="2">
    <location>
        <begin position="31"/>
        <end position="52"/>
    </location>
</feature>
<keyword evidence="2" id="KW-0472">Membrane</keyword>
<evidence type="ECO:0000256" key="1">
    <source>
        <dbReference type="SAM" id="MobiDB-lite"/>
    </source>
</evidence>